<sequence>MNFKFTSLSVVALATTAALSGCSTEEEKIEKVYPFEQASSTAHGSNATGQGLWCKAPDIVQTVDSDFHPLSTQEITDLKAVALAAANSDNDWTDAEIAAWESSFNPYTYDYGTIDLYDTLGLTNEEMARQAVAKEEARAFKIEQGQQEIFDAEGAFEGGFDAWFDTWFATVPYTDYLGKSQRLDKAARGNELALSTANNGEEACYTPPTECPNYKVLDESGAYDCIVPETNPIADAPAPIYEAAANETVVYFRKKDATSADDYSDITIHAWDNGNCTSYGESTAWGTGKGSAGWDANYGIYWVLPLIDGHSSCGNMIIYNKTSGDKYITQNDGMIPLGNSGDVLLHNLDKITYYQEGFPANLMDGLYLGNQHPYFGAAAGKKSCGWGTELDESGESCVGQTLSCPTGTTDVGVAQVDIASKCIEVFNPDETTLLLRGGFNGWGNPTEGQEFEYLGEGTNKYRKNYVYGAHPEDATVEEDGTINYNFKIADADWSEATSFGGVKGGDLPTVGGSMQLTAGNGVGQDMALKFAENKIYQFNVDATDPTAVQLNIEDVPVAAFPKITFGSEDPVEFEYARSGRYLHTATLAAETVSIVISDEANDFALGAVTGSDVASLDVALALVNDGSAISFTAPEAAAYNITLDLSDLAAPTFKIEKAKPLGLDAVYIRGTMTGWGDPAPDEDEIVYDKDSRTYSVVYGLEAVTGEDKHQFKFASKAWDGSTVDVGAGNVTFSDDAEALPLTGTGNVEVKPTKSTSYEFSLDFSTASVGVLKVQEAPIYIRGGIYGSGDWAADDTMRLNFVPTDEQNTTEAGHVYTSTVTTTGEGFFKIADSEWGGAFGFNWGIDPDEAEAGNNVVVLGTPIQLATGNDSQNISFPHPAGQYVFSFDDVTKQLTVTAAP</sequence>
<dbReference type="SUPFAM" id="SSF49452">
    <property type="entry name" value="Starch-binding domain-like"/>
    <property type="match status" value="1"/>
</dbReference>
<accession>A0ABU3R440</accession>
<name>A0ABU3R440_9GAMM</name>
<proteinExistence type="predicted"/>
<evidence type="ECO:0008006" key="4">
    <source>
        <dbReference type="Google" id="ProtNLM"/>
    </source>
</evidence>
<evidence type="ECO:0000313" key="2">
    <source>
        <dbReference type="EMBL" id="MDU0114445.1"/>
    </source>
</evidence>
<dbReference type="Proteomes" id="UP001257914">
    <property type="component" value="Unassembled WGS sequence"/>
</dbReference>
<feature type="signal peptide" evidence="1">
    <location>
        <begin position="1"/>
        <end position="20"/>
    </location>
</feature>
<evidence type="ECO:0000313" key="3">
    <source>
        <dbReference type="Proteomes" id="UP001257914"/>
    </source>
</evidence>
<dbReference type="EMBL" id="JAWCUA010000010">
    <property type="protein sequence ID" value="MDU0114445.1"/>
    <property type="molecule type" value="Genomic_DNA"/>
</dbReference>
<feature type="chain" id="PRO_5047376214" description="Pullulanase" evidence="1">
    <location>
        <begin position="21"/>
        <end position="899"/>
    </location>
</feature>
<dbReference type="RefSeq" id="WP_315948054.1">
    <property type="nucleotide sequence ID" value="NZ_JAWCUA010000010.1"/>
</dbReference>
<dbReference type="Gene3D" id="2.60.40.1110">
    <property type="match status" value="1"/>
</dbReference>
<protein>
    <recommendedName>
        <fullName evidence="4">Pullulanase</fullName>
    </recommendedName>
</protein>
<organism evidence="2 3">
    <name type="scientific">Psychrosphaera aquimarina</name>
    <dbReference type="NCBI Taxonomy" id="2044854"/>
    <lineage>
        <taxon>Bacteria</taxon>
        <taxon>Pseudomonadati</taxon>
        <taxon>Pseudomonadota</taxon>
        <taxon>Gammaproteobacteria</taxon>
        <taxon>Alteromonadales</taxon>
        <taxon>Pseudoalteromonadaceae</taxon>
        <taxon>Psychrosphaera</taxon>
    </lineage>
</organism>
<evidence type="ECO:0000256" key="1">
    <source>
        <dbReference type="SAM" id="SignalP"/>
    </source>
</evidence>
<comment type="caution">
    <text evidence="2">The sequence shown here is derived from an EMBL/GenBank/DDBJ whole genome shotgun (WGS) entry which is preliminary data.</text>
</comment>
<reference evidence="2 3" key="1">
    <citation type="submission" date="2023-10" db="EMBL/GenBank/DDBJ databases">
        <title>Psychrosphaera aquimaarina strain SW33 isolated from seawater.</title>
        <authorList>
            <person name="Bayburt H."/>
            <person name="Kim J.M."/>
            <person name="Choi B.J."/>
            <person name="Jeon C.O."/>
        </authorList>
    </citation>
    <scope>NUCLEOTIDE SEQUENCE [LARGE SCALE GENOMIC DNA]</scope>
    <source>
        <strain evidence="2 3">KCTC 52743</strain>
    </source>
</reference>
<keyword evidence="1" id="KW-0732">Signal</keyword>
<dbReference type="Gene3D" id="2.60.40.3620">
    <property type="match status" value="1"/>
</dbReference>
<gene>
    <name evidence="2" type="ORF">RT723_15895</name>
</gene>
<keyword evidence="3" id="KW-1185">Reference proteome</keyword>
<dbReference type="InterPro" id="IPR013784">
    <property type="entry name" value="Carb-bd-like_fold"/>
</dbReference>
<dbReference type="PROSITE" id="PS51257">
    <property type="entry name" value="PROKAR_LIPOPROTEIN"/>
    <property type="match status" value="1"/>
</dbReference>